<proteinExistence type="predicted"/>
<protein>
    <submittedName>
        <fullName evidence="1">Uncharacterized protein</fullName>
    </submittedName>
</protein>
<dbReference type="AlphaFoldDB" id="A0A2S5CMY1"/>
<name>A0A2S5CMY1_9GAMM</name>
<gene>
    <name evidence="1" type="ORF">AADEFJLK_01650</name>
</gene>
<dbReference type="Proteomes" id="UP000237423">
    <property type="component" value="Unassembled WGS sequence"/>
</dbReference>
<evidence type="ECO:0000313" key="1">
    <source>
        <dbReference type="EMBL" id="POZ52179.1"/>
    </source>
</evidence>
<organism evidence="1 2">
    <name type="scientific">Methylovulum psychrotolerans</name>
    <dbReference type="NCBI Taxonomy" id="1704499"/>
    <lineage>
        <taxon>Bacteria</taxon>
        <taxon>Pseudomonadati</taxon>
        <taxon>Pseudomonadota</taxon>
        <taxon>Gammaproteobacteria</taxon>
        <taxon>Methylococcales</taxon>
        <taxon>Methylococcaceae</taxon>
        <taxon>Methylovulum</taxon>
    </lineage>
</organism>
<dbReference type="EMBL" id="PGFZ01000003">
    <property type="protein sequence ID" value="POZ52179.1"/>
    <property type="molecule type" value="Genomic_DNA"/>
</dbReference>
<evidence type="ECO:0000313" key="2">
    <source>
        <dbReference type="Proteomes" id="UP000237423"/>
    </source>
</evidence>
<sequence>MVLCKAWVLVMHNSLTHHKHPCFAPTSPISRWGIFAECLKRAHVKHASRTARMPNASLEQLSPLPLPKLLNSTLGKNMEPELRARNLWQKAKHILLPYDGMATEIFITNLNNKSLIPSIEAIESHVISPEILTWAGESLGIPEPLNSNSKLRLIELPEASTQHSIRGSLFSERDICFYVWIDVEKGTHEIEIVFWNDLSFPSKHSIAEHIQAFSTLIALAELIRGVSSSSKCILSGEHNGSTEALLNNEYVVIW</sequence>
<comment type="caution">
    <text evidence="1">The sequence shown here is derived from an EMBL/GenBank/DDBJ whole genome shotgun (WGS) entry which is preliminary data.</text>
</comment>
<reference evidence="1 2" key="1">
    <citation type="submission" date="2017-11" db="EMBL/GenBank/DDBJ databases">
        <title>Draft Genome Sequence of Methylobacter psychrotolerans Sph1T, an Obligate Methanotroph from Low-Temperature Environments.</title>
        <authorList>
            <person name="Oshkin I.Y."/>
            <person name="Miroshnikov K."/>
            <person name="Belova S.E."/>
            <person name="Korzhenkov A."/>
            <person name="Toshchakov S.V."/>
            <person name="Dedysh S.N."/>
        </authorList>
    </citation>
    <scope>NUCLEOTIDE SEQUENCE [LARGE SCALE GENOMIC DNA]</scope>
    <source>
        <strain evidence="1 2">Sph1</strain>
    </source>
</reference>
<accession>A0A2S5CMY1</accession>